<sequence>VEKFRIVQWFTGDIAQHQIRLIDAHPLMELVGAFVFHDEKVGMDAGEIAGIGPLGVRATKDMDEILSVEADCVLYNPPTERYDEIIPILASGKNVVSIMSGWNPRRYECFPDIVDACAEGGSSLFGTGLNPGLSYELALLGSSICHEVESVYISTCERQSTLSPVFLEKFGFGRTEEELARTEGGARAIFDNLLQITDLICRELGLAHDGNELTHEYEPATRDYDEKILIRKGTMAGLVVKASSTHGGVPKATIELRFLLGTDYVSQEFLADAPKQGWIEVDVRGTPGSRLTHEIYADEKVVKTRSTGTKAVNAIPFVCAAAPGLVSPLDLPLPRMLKPQA</sequence>
<proteinExistence type="predicted"/>
<dbReference type="Gene3D" id="3.40.50.720">
    <property type="entry name" value="NAD(P)-binding Rossmann-like Domain"/>
    <property type="match status" value="1"/>
</dbReference>
<feature type="non-terminal residue" evidence="2">
    <location>
        <position position="1"/>
    </location>
</feature>
<evidence type="ECO:0000259" key="1">
    <source>
        <dbReference type="Pfam" id="PF19328"/>
    </source>
</evidence>
<dbReference type="EMBL" id="UINC01002541">
    <property type="protein sequence ID" value="SUZ97778.1"/>
    <property type="molecule type" value="Genomic_DNA"/>
</dbReference>
<feature type="domain" description="2,4-diaminopentanoate dehydrogenase C-terminal" evidence="1">
    <location>
        <begin position="142"/>
        <end position="337"/>
    </location>
</feature>
<evidence type="ECO:0000313" key="2">
    <source>
        <dbReference type="EMBL" id="SUZ97778.1"/>
    </source>
</evidence>
<dbReference type="CDD" id="cd24146">
    <property type="entry name" value="nat-AmDH_N_like"/>
    <property type="match status" value="1"/>
</dbReference>
<name>A0A381S372_9ZZZZ</name>
<dbReference type="InterPro" id="IPR036291">
    <property type="entry name" value="NAD(P)-bd_dom_sf"/>
</dbReference>
<dbReference type="AlphaFoldDB" id="A0A381S372"/>
<protein>
    <recommendedName>
        <fullName evidence="1">2,4-diaminopentanoate dehydrogenase C-terminal domain-containing protein</fullName>
    </recommendedName>
</protein>
<dbReference type="SUPFAM" id="SSF51735">
    <property type="entry name" value="NAD(P)-binding Rossmann-fold domains"/>
    <property type="match status" value="1"/>
</dbReference>
<dbReference type="InterPro" id="IPR045760">
    <property type="entry name" value="DAP_DH_C"/>
</dbReference>
<dbReference type="Pfam" id="PF19328">
    <property type="entry name" value="DAP_DH_C"/>
    <property type="match status" value="1"/>
</dbReference>
<reference evidence="2" key="1">
    <citation type="submission" date="2018-05" db="EMBL/GenBank/DDBJ databases">
        <authorList>
            <person name="Lanie J.A."/>
            <person name="Ng W.-L."/>
            <person name="Kazmierczak K.M."/>
            <person name="Andrzejewski T.M."/>
            <person name="Davidsen T.M."/>
            <person name="Wayne K.J."/>
            <person name="Tettelin H."/>
            <person name="Glass J.I."/>
            <person name="Rusch D."/>
            <person name="Podicherti R."/>
            <person name="Tsui H.-C.T."/>
            <person name="Winkler M.E."/>
        </authorList>
    </citation>
    <scope>NUCLEOTIDE SEQUENCE</scope>
</reference>
<organism evidence="2">
    <name type="scientific">marine metagenome</name>
    <dbReference type="NCBI Taxonomy" id="408172"/>
    <lineage>
        <taxon>unclassified sequences</taxon>
        <taxon>metagenomes</taxon>
        <taxon>ecological metagenomes</taxon>
    </lineage>
</organism>
<gene>
    <name evidence="2" type="ORF">METZ01_LOCUS50632</name>
</gene>
<accession>A0A381S372</accession>